<evidence type="ECO:0000313" key="3">
    <source>
        <dbReference type="Proteomes" id="UP000805418"/>
    </source>
</evidence>
<organism evidence="2 3">
    <name type="scientific">Canis lupus familiaris</name>
    <name type="common">Dog</name>
    <name type="synonym">Canis familiaris</name>
    <dbReference type="NCBI Taxonomy" id="9615"/>
    <lineage>
        <taxon>Eukaryota</taxon>
        <taxon>Metazoa</taxon>
        <taxon>Chordata</taxon>
        <taxon>Craniata</taxon>
        <taxon>Vertebrata</taxon>
        <taxon>Euteleostomi</taxon>
        <taxon>Mammalia</taxon>
        <taxon>Eutheria</taxon>
        <taxon>Laurasiatheria</taxon>
        <taxon>Carnivora</taxon>
        <taxon>Caniformia</taxon>
        <taxon>Canidae</taxon>
        <taxon>Canis</taxon>
    </lineage>
</organism>
<feature type="compositionally biased region" description="Gly residues" evidence="1">
    <location>
        <begin position="237"/>
        <end position="251"/>
    </location>
</feature>
<dbReference type="AlphaFoldDB" id="A0A8I3S5V6"/>
<feature type="region of interest" description="Disordered" evidence="1">
    <location>
        <begin position="1"/>
        <end position="80"/>
    </location>
</feature>
<evidence type="ECO:0000256" key="1">
    <source>
        <dbReference type="SAM" id="MobiDB-lite"/>
    </source>
</evidence>
<protein>
    <submittedName>
        <fullName evidence="2">Uncharacterized protein</fullName>
    </submittedName>
</protein>
<accession>A0A8I3S5V6</accession>
<name>A0A8I3S5V6_CANLF</name>
<reference evidence="2" key="2">
    <citation type="submission" date="2025-08" db="UniProtKB">
        <authorList>
            <consortium name="Ensembl"/>
        </authorList>
    </citation>
    <scope>IDENTIFICATION</scope>
    <source>
        <strain evidence="2">Boxer</strain>
    </source>
</reference>
<dbReference type="GeneTree" id="ENSGT00550000076481"/>
<dbReference type="Ensembl" id="ENSCAFT00845040060.1">
    <property type="protein sequence ID" value="ENSCAFP00845031369.1"/>
    <property type="gene ID" value="ENSCAFG00845022701.1"/>
</dbReference>
<feature type="compositionally biased region" description="Acidic residues" evidence="1">
    <location>
        <begin position="61"/>
        <end position="79"/>
    </location>
</feature>
<keyword evidence="3" id="KW-1185">Reference proteome</keyword>
<feature type="region of interest" description="Disordered" evidence="1">
    <location>
        <begin position="164"/>
        <end position="185"/>
    </location>
</feature>
<dbReference type="Proteomes" id="UP000805418">
    <property type="component" value="Chromosome 15"/>
</dbReference>
<reference evidence="2" key="1">
    <citation type="submission" date="2020-03" db="EMBL/GenBank/DDBJ databases">
        <title>Long-read based genome assembly of a Labrador retriever dog.</title>
        <authorList>
            <person name="Eory L."/>
            <person name="Zhang W."/>
            <person name="Schoenebeck J."/>
        </authorList>
    </citation>
    <scope>NUCLEOTIDE SEQUENCE [LARGE SCALE GENOMIC DNA]</scope>
    <source>
        <strain evidence="2">Labrador retriever</strain>
    </source>
</reference>
<sequence>MSALEPTLPASAPGVGVPGGGQHLGLPGPEQRPPSRPPSSAEDSGSPPVVLALGKLRCQEEQEEEAEEEDEDEEDEEEQALLSEEHPGLFFAAAQRLRAQGQLLDERVRVGGRAYGLHRVVLAAVLTFAYEGRLGPAPGRDVLAAAEALRAPRVSAAARRRCSCEAGGAGPGAEGPGAEAPSAEAELRETLRSIELLYREGAGCDLELQAGGCRLRGERGPGRGGGGRPLSPLAAAGGMGGPGPRAGGEGPTRGPTQGLPRPGLSC</sequence>
<reference evidence="2" key="3">
    <citation type="submission" date="2025-09" db="UniProtKB">
        <authorList>
            <consortium name="Ensembl"/>
        </authorList>
    </citation>
    <scope>IDENTIFICATION</scope>
    <source>
        <strain evidence="2">Boxer</strain>
    </source>
</reference>
<feature type="region of interest" description="Disordered" evidence="1">
    <location>
        <begin position="217"/>
        <end position="266"/>
    </location>
</feature>
<evidence type="ECO:0000313" key="2">
    <source>
        <dbReference type="Ensembl" id="ENSCAFP00845031369.1"/>
    </source>
</evidence>
<proteinExistence type="predicted"/>